<dbReference type="GO" id="GO:0005634">
    <property type="term" value="C:nucleus"/>
    <property type="evidence" value="ECO:0007669"/>
    <property type="project" value="TreeGrafter"/>
</dbReference>
<gene>
    <name evidence="3" type="ORF">BDV29DRAFT_53077</name>
</gene>
<sequence>MKILCLHGKGTSGLIFKSQTSSFRSYLTDLPITFNFIDGPHPTTPAPGIDLFYPPPYYTFWETDTVPAVLNARTWLLDYISKNGPYDAVMAFSQGCALAAATLLLHAHETPLAPPPFKAAIFICGGAPLAILEEVGYEIPAEIRDRDVLSRKKLAAQADSKAILAKGAERWSSAEGSGVGFNEEVVRGELGEGGVKIAVPTVHVYGRRDPRFIAGVQLSGVCVGEGSRRVYDHRGGHDIPRGETVSRALADLVRWVLGEGGCVAE</sequence>
<reference evidence="3 4" key="1">
    <citation type="submission" date="2019-04" db="EMBL/GenBank/DDBJ databases">
        <title>Friends and foes A comparative genomics study of 23 Aspergillus species from section Flavi.</title>
        <authorList>
            <consortium name="DOE Joint Genome Institute"/>
            <person name="Kjaerbolling I."/>
            <person name="Vesth T."/>
            <person name="Frisvad J.C."/>
            <person name="Nybo J.L."/>
            <person name="Theobald S."/>
            <person name="Kildgaard S."/>
            <person name="Isbrandt T."/>
            <person name="Kuo A."/>
            <person name="Sato A."/>
            <person name="Lyhne E.K."/>
            <person name="Kogle M.E."/>
            <person name="Wiebenga A."/>
            <person name="Kun R.S."/>
            <person name="Lubbers R.J."/>
            <person name="Makela M.R."/>
            <person name="Barry K."/>
            <person name="Chovatia M."/>
            <person name="Clum A."/>
            <person name="Daum C."/>
            <person name="Haridas S."/>
            <person name="He G."/>
            <person name="LaButti K."/>
            <person name="Lipzen A."/>
            <person name="Mondo S."/>
            <person name="Riley R."/>
            <person name="Salamov A."/>
            <person name="Simmons B.A."/>
            <person name="Magnuson J.K."/>
            <person name="Henrissat B."/>
            <person name="Mortensen U.H."/>
            <person name="Larsen T.O."/>
            <person name="Devries R.P."/>
            <person name="Grigoriev I.V."/>
            <person name="Machida M."/>
            <person name="Baker S.E."/>
            <person name="Andersen M.R."/>
        </authorList>
    </citation>
    <scope>NUCLEOTIDE SEQUENCE [LARGE SCALE GENOMIC DNA]</scope>
    <source>
        <strain evidence="3 4">CBS 151.66</strain>
    </source>
</reference>
<dbReference type="Proteomes" id="UP000326565">
    <property type="component" value="Unassembled WGS sequence"/>
</dbReference>
<protein>
    <submittedName>
        <fullName evidence="3">Serine hydrolase FSH</fullName>
    </submittedName>
</protein>
<dbReference type="InterPro" id="IPR050593">
    <property type="entry name" value="LovG"/>
</dbReference>
<dbReference type="InterPro" id="IPR005645">
    <property type="entry name" value="FSH-like_dom"/>
</dbReference>
<keyword evidence="1 3" id="KW-0378">Hydrolase</keyword>
<dbReference type="Pfam" id="PF03959">
    <property type="entry name" value="FSH1"/>
    <property type="match status" value="1"/>
</dbReference>
<dbReference type="GO" id="GO:0019748">
    <property type="term" value="P:secondary metabolic process"/>
    <property type="evidence" value="ECO:0007669"/>
    <property type="project" value="TreeGrafter"/>
</dbReference>
<evidence type="ECO:0000313" key="4">
    <source>
        <dbReference type="Proteomes" id="UP000326565"/>
    </source>
</evidence>
<organism evidence="3 4">
    <name type="scientific">Aspergillus leporis</name>
    <dbReference type="NCBI Taxonomy" id="41062"/>
    <lineage>
        <taxon>Eukaryota</taxon>
        <taxon>Fungi</taxon>
        <taxon>Dikarya</taxon>
        <taxon>Ascomycota</taxon>
        <taxon>Pezizomycotina</taxon>
        <taxon>Eurotiomycetes</taxon>
        <taxon>Eurotiomycetidae</taxon>
        <taxon>Eurotiales</taxon>
        <taxon>Aspergillaceae</taxon>
        <taxon>Aspergillus</taxon>
        <taxon>Aspergillus subgen. Circumdati</taxon>
    </lineage>
</organism>
<dbReference type="PANTHER" id="PTHR48070:SF7">
    <property type="entry name" value="SERINE HYDROLASE FSH DOMAIN-CONTAINING PROTEIN-RELATED"/>
    <property type="match status" value="1"/>
</dbReference>
<accession>A0A5N5XF79</accession>
<dbReference type="AlphaFoldDB" id="A0A5N5XF79"/>
<dbReference type="GO" id="GO:0005737">
    <property type="term" value="C:cytoplasm"/>
    <property type="evidence" value="ECO:0007669"/>
    <property type="project" value="TreeGrafter"/>
</dbReference>
<dbReference type="SUPFAM" id="SSF53474">
    <property type="entry name" value="alpha/beta-Hydrolases"/>
    <property type="match status" value="1"/>
</dbReference>
<dbReference type="EMBL" id="ML732150">
    <property type="protein sequence ID" value="KAB8079389.1"/>
    <property type="molecule type" value="Genomic_DNA"/>
</dbReference>
<dbReference type="InterPro" id="IPR029058">
    <property type="entry name" value="AB_hydrolase_fold"/>
</dbReference>
<dbReference type="Gene3D" id="3.40.50.1820">
    <property type="entry name" value="alpha/beta hydrolase"/>
    <property type="match status" value="1"/>
</dbReference>
<name>A0A5N5XF79_9EURO</name>
<evidence type="ECO:0000259" key="2">
    <source>
        <dbReference type="Pfam" id="PF03959"/>
    </source>
</evidence>
<dbReference type="PANTHER" id="PTHR48070">
    <property type="entry name" value="ESTERASE OVCA2"/>
    <property type="match status" value="1"/>
</dbReference>
<evidence type="ECO:0000256" key="1">
    <source>
        <dbReference type="ARBA" id="ARBA00022801"/>
    </source>
</evidence>
<proteinExistence type="predicted"/>
<dbReference type="GO" id="GO:0016787">
    <property type="term" value="F:hydrolase activity"/>
    <property type="evidence" value="ECO:0007669"/>
    <property type="project" value="UniProtKB-KW"/>
</dbReference>
<feature type="domain" description="Serine hydrolase" evidence="2">
    <location>
        <begin position="1"/>
        <end position="244"/>
    </location>
</feature>
<evidence type="ECO:0000313" key="3">
    <source>
        <dbReference type="EMBL" id="KAB8079389.1"/>
    </source>
</evidence>
<dbReference type="OrthoDB" id="2094269at2759"/>
<keyword evidence="4" id="KW-1185">Reference proteome</keyword>